<keyword evidence="4" id="KW-1185">Reference proteome</keyword>
<proteinExistence type="predicted"/>
<feature type="region of interest" description="Disordered" evidence="1">
    <location>
        <begin position="109"/>
        <end position="140"/>
    </location>
</feature>
<keyword evidence="2" id="KW-0472">Membrane</keyword>
<protein>
    <submittedName>
        <fullName evidence="3">Uncharacterized protein</fullName>
    </submittedName>
</protein>
<feature type="compositionally biased region" description="Polar residues" evidence="1">
    <location>
        <begin position="123"/>
        <end position="140"/>
    </location>
</feature>
<dbReference type="HOGENOM" id="CLU_1678519_0_0_1"/>
<dbReference type="EMBL" id="KB644408">
    <property type="protein sequence ID" value="EPS25379.1"/>
    <property type="molecule type" value="Genomic_DNA"/>
</dbReference>
<gene>
    <name evidence="3" type="ORF">PDE_00312</name>
</gene>
<evidence type="ECO:0000256" key="2">
    <source>
        <dbReference type="SAM" id="Phobius"/>
    </source>
</evidence>
<evidence type="ECO:0000313" key="4">
    <source>
        <dbReference type="Proteomes" id="UP000019376"/>
    </source>
</evidence>
<keyword evidence="2" id="KW-1133">Transmembrane helix</keyword>
<accession>S7Z5J9</accession>
<sequence length="157" mass="17662">MGVSEGDVTQLCPDRRGSYPVINSDSMSSASPIAVRSGLVVTLTLSWLRFVMHKHSKFQRQRRRDSHDRISDRQYRSWEEHCVALGLRTVPGCRSAVQSDENVHAHLWSSQTRASPPDGQAFVQPQANASDRTEPSTLDGTASVDLHRWCCQKHQHV</sequence>
<reference evidence="3 4" key="1">
    <citation type="journal article" date="2013" name="PLoS ONE">
        <title>Genomic and secretomic analyses reveal unique features of the lignocellulolytic enzyme system of Penicillium decumbens.</title>
        <authorList>
            <person name="Liu G."/>
            <person name="Zhang L."/>
            <person name="Wei X."/>
            <person name="Zou G."/>
            <person name="Qin Y."/>
            <person name="Ma L."/>
            <person name="Li J."/>
            <person name="Zheng H."/>
            <person name="Wang S."/>
            <person name="Wang C."/>
            <person name="Xun L."/>
            <person name="Zhao G.-P."/>
            <person name="Zhou Z."/>
            <person name="Qu Y."/>
        </authorList>
    </citation>
    <scope>NUCLEOTIDE SEQUENCE [LARGE SCALE GENOMIC DNA]</scope>
    <source>
        <strain evidence="4">114-2 / CGMCC 5302</strain>
    </source>
</reference>
<evidence type="ECO:0000313" key="3">
    <source>
        <dbReference type="EMBL" id="EPS25379.1"/>
    </source>
</evidence>
<organism evidence="3 4">
    <name type="scientific">Penicillium oxalicum (strain 114-2 / CGMCC 5302)</name>
    <name type="common">Penicillium decumbens</name>
    <dbReference type="NCBI Taxonomy" id="933388"/>
    <lineage>
        <taxon>Eukaryota</taxon>
        <taxon>Fungi</taxon>
        <taxon>Dikarya</taxon>
        <taxon>Ascomycota</taxon>
        <taxon>Pezizomycotina</taxon>
        <taxon>Eurotiomycetes</taxon>
        <taxon>Eurotiomycetidae</taxon>
        <taxon>Eurotiales</taxon>
        <taxon>Aspergillaceae</taxon>
        <taxon>Penicillium</taxon>
    </lineage>
</organism>
<dbReference type="AlphaFoldDB" id="S7Z5J9"/>
<name>S7Z5J9_PENO1</name>
<keyword evidence="2" id="KW-0812">Transmembrane</keyword>
<evidence type="ECO:0000256" key="1">
    <source>
        <dbReference type="SAM" id="MobiDB-lite"/>
    </source>
</evidence>
<feature type="transmembrane region" description="Helical" evidence="2">
    <location>
        <begin position="33"/>
        <end position="52"/>
    </location>
</feature>
<dbReference type="Proteomes" id="UP000019376">
    <property type="component" value="Unassembled WGS sequence"/>
</dbReference>